<dbReference type="PANTHER" id="PTHR38694:SF1">
    <property type="entry name" value="PEROXIN DOMAIN-CONTAINING PROTEIN"/>
    <property type="match status" value="1"/>
</dbReference>
<evidence type="ECO:0000256" key="2">
    <source>
        <dbReference type="SAM" id="Phobius"/>
    </source>
</evidence>
<feature type="compositionally biased region" description="Basic and acidic residues" evidence="1">
    <location>
        <begin position="320"/>
        <end position="339"/>
    </location>
</feature>
<proteinExistence type="predicted"/>
<accession>A0A3D8Q8G5</accession>
<feature type="transmembrane region" description="Helical" evidence="2">
    <location>
        <begin position="188"/>
        <end position="216"/>
    </location>
</feature>
<dbReference type="STRING" id="1849047.A0A3D8Q8G5"/>
<dbReference type="Proteomes" id="UP000256645">
    <property type="component" value="Unassembled WGS sequence"/>
</dbReference>
<feature type="transmembrane region" description="Helical" evidence="2">
    <location>
        <begin position="385"/>
        <end position="405"/>
    </location>
</feature>
<name>A0A3D8Q8G5_9HELO</name>
<dbReference type="InterPro" id="IPR021709">
    <property type="entry name" value="DUF3292"/>
</dbReference>
<evidence type="ECO:0000313" key="4">
    <source>
        <dbReference type="Proteomes" id="UP000256645"/>
    </source>
</evidence>
<protein>
    <submittedName>
        <fullName evidence="3">Uncharacterized protein</fullName>
    </submittedName>
</protein>
<evidence type="ECO:0000256" key="1">
    <source>
        <dbReference type="SAM" id="MobiDB-lite"/>
    </source>
</evidence>
<dbReference type="AlphaFoldDB" id="A0A3D8Q8G5"/>
<dbReference type="OrthoDB" id="1708389at2759"/>
<feature type="region of interest" description="Disordered" evidence="1">
    <location>
        <begin position="249"/>
        <end position="268"/>
    </location>
</feature>
<feature type="region of interest" description="Disordered" evidence="1">
    <location>
        <begin position="1"/>
        <end position="20"/>
    </location>
</feature>
<keyword evidence="4" id="KW-1185">Reference proteome</keyword>
<keyword evidence="2" id="KW-0812">Transmembrane</keyword>
<evidence type="ECO:0000313" key="3">
    <source>
        <dbReference type="EMBL" id="RDW58122.1"/>
    </source>
</evidence>
<reference evidence="3 4" key="1">
    <citation type="journal article" date="2018" name="IMA Fungus">
        <title>IMA Genome-F 9: Draft genome sequence of Annulohypoxylon stygium, Aspergillus mulundensis, Berkeleyomyces basicola (syn. Thielaviopsis basicola), Ceratocystis smalleyi, two Cercospora beticola strains, Coleophoma cylindrospora, Fusarium fracticaudum, Phialophora cf. hyalina, and Morchella septimelata.</title>
        <authorList>
            <person name="Wingfield B.D."/>
            <person name="Bills G.F."/>
            <person name="Dong Y."/>
            <person name="Huang W."/>
            <person name="Nel W.J."/>
            <person name="Swalarsk-Parry B.S."/>
            <person name="Vaghefi N."/>
            <person name="Wilken P.M."/>
            <person name="An Z."/>
            <person name="de Beer Z.W."/>
            <person name="De Vos L."/>
            <person name="Chen L."/>
            <person name="Duong T.A."/>
            <person name="Gao Y."/>
            <person name="Hammerbacher A."/>
            <person name="Kikkert J.R."/>
            <person name="Li Y."/>
            <person name="Li H."/>
            <person name="Li K."/>
            <person name="Li Q."/>
            <person name="Liu X."/>
            <person name="Ma X."/>
            <person name="Naidoo K."/>
            <person name="Pethybridge S.J."/>
            <person name="Sun J."/>
            <person name="Steenkamp E.T."/>
            <person name="van der Nest M.A."/>
            <person name="van Wyk S."/>
            <person name="Wingfield M.J."/>
            <person name="Xiong C."/>
            <person name="Yue Q."/>
            <person name="Zhang X."/>
        </authorList>
    </citation>
    <scope>NUCLEOTIDE SEQUENCE [LARGE SCALE GENOMIC DNA]</scope>
    <source>
        <strain evidence="3 4">BP6252</strain>
    </source>
</reference>
<dbReference type="EMBL" id="PDLM01000018">
    <property type="protein sequence ID" value="RDW58122.1"/>
    <property type="molecule type" value="Genomic_DNA"/>
</dbReference>
<organism evidence="3 4">
    <name type="scientific">Coleophoma cylindrospora</name>
    <dbReference type="NCBI Taxonomy" id="1849047"/>
    <lineage>
        <taxon>Eukaryota</taxon>
        <taxon>Fungi</taxon>
        <taxon>Dikarya</taxon>
        <taxon>Ascomycota</taxon>
        <taxon>Pezizomycotina</taxon>
        <taxon>Leotiomycetes</taxon>
        <taxon>Helotiales</taxon>
        <taxon>Dermateaceae</taxon>
        <taxon>Coleophoma</taxon>
    </lineage>
</organism>
<keyword evidence="2" id="KW-1133">Transmembrane helix</keyword>
<feature type="compositionally biased region" description="Polar residues" evidence="1">
    <location>
        <begin position="303"/>
        <end position="315"/>
    </location>
</feature>
<sequence>MSAPAEGPVPLGTQPQSTIGPSIEVHQALHDMEEPEMVEAHEEEQPTESHILANADHEEKGLAQLDHGNVEVRDLGWNEDAQAIPELVGGLPNEELWTLIRRFNKVLEATFRSIKKTADPSKQMYHVKALPEAPLGGLDLNIADEEEFSPDKLRSNIERLYMTVIVGVVGLGKHIARLRSWRERNRTIAFAAVYFVSWALDFLVPTIIAFLMVLIVHPPARSYCFPPAPIALIDRKTGGIKKPAAGVLGSDNSLTGAPEKHQGEAVEQEASNFVNSFTSIAISSAAGKHPQGDPHDGEEGASSLESTAPDPTNLATGAAEAKDRAAGGEPNTVHDKTKEPMSAAMWSKTRPVMHAVADIADGWERFGNALSPTAPFPKEKPRLKLAAVLAPVLLVSIFTSSYMFIKMNTLFVGIGFFSDPLIWRTLSYLNHEFPHWQKLLEIRNTLLKGVPTNAQLTLTLLRIGEANKAPLPPPPYSGVPPPDAAHATAGQDLEHLEAEGVSEAEMAAAVHPDATTQAAPAPKKQHGRRLLALIKSSTKGTVEGILGTDRLKAAAGAEHAKNRLGVLKSSPDPISGPIDFPARFRGKKGHAYITTEATSPALSWTTEREDIDPVFSIAIADIAEIKKVGGLGWKTKLVVGWATSKDIADGILIVDKRGDKKQLTAIALRDELFNRLVAIGGQVWEAW</sequence>
<keyword evidence="2" id="KW-0472">Membrane</keyword>
<gene>
    <name evidence="3" type="ORF">BP6252_13533</name>
</gene>
<dbReference type="Pfam" id="PF11696">
    <property type="entry name" value="DUF3292"/>
    <property type="match status" value="1"/>
</dbReference>
<feature type="region of interest" description="Disordered" evidence="1">
    <location>
        <begin position="285"/>
        <end position="345"/>
    </location>
</feature>
<comment type="caution">
    <text evidence="3">The sequence shown here is derived from an EMBL/GenBank/DDBJ whole genome shotgun (WGS) entry which is preliminary data.</text>
</comment>
<dbReference type="PANTHER" id="PTHR38694">
    <property type="entry name" value="CONSERVED EXPRESSED PROTEIN"/>
    <property type="match status" value="1"/>
</dbReference>